<name>A0ABP4MBG4_9ACTN</name>
<evidence type="ECO:0000256" key="2">
    <source>
        <dbReference type="ARBA" id="ARBA00022729"/>
    </source>
</evidence>
<gene>
    <name evidence="7" type="ORF">GCM10009827_071030</name>
</gene>
<evidence type="ECO:0000256" key="4">
    <source>
        <dbReference type="ARBA" id="ARBA00023180"/>
    </source>
</evidence>
<accession>A0ABP4MBG4</accession>
<evidence type="ECO:0000313" key="8">
    <source>
        <dbReference type="Proteomes" id="UP001501470"/>
    </source>
</evidence>
<dbReference type="InterPro" id="IPR017850">
    <property type="entry name" value="Alkaline_phosphatase_core_sf"/>
</dbReference>
<dbReference type="PANTHER" id="PTHR43108">
    <property type="entry name" value="N-ACETYLGLUCOSAMINE-6-SULFATASE FAMILY MEMBER"/>
    <property type="match status" value="1"/>
</dbReference>
<evidence type="ECO:0000313" key="7">
    <source>
        <dbReference type="EMBL" id="GAA1541365.1"/>
    </source>
</evidence>
<dbReference type="Proteomes" id="UP001501470">
    <property type="component" value="Unassembled WGS sequence"/>
</dbReference>
<dbReference type="PROSITE" id="PS00523">
    <property type="entry name" value="SULFATASE_1"/>
    <property type="match status" value="1"/>
</dbReference>
<feature type="signal peptide" evidence="5">
    <location>
        <begin position="1"/>
        <end position="31"/>
    </location>
</feature>
<dbReference type="InterPro" id="IPR000917">
    <property type="entry name" value="Sulfatase_N"/>
</dbReference>
<organism evidence="7 8">
    <name type="scientific">Dactylosporangium maewongense</name>
    <dbReference type="NCBI Taxonomy" id="634393"/>
    <lineage>
        <taxon>Bacteria</taxon>
        <taxon>Bacillati</taxon>
        <taxon>Actinomycetota</taxon>
        <taxon>Actinomycetes</taxon>
        <taxon>Micromonosporales</taxon>
        <taxon>Micromonosporaceae</taxon>
        <taxon>Dactylosporangium</taxon>
    </lineage>
</organism>
<dbReference type="EMBL" id="BAAAQD010000016">
    <property type="protein sequence ID" value="GAA1541365.1"/>
    <property type="molecule type" value="Genomic_DNA"/>
</dbReference>
<evidence type="ECO:0000256" key="3">
    <source>
        <dbReference type="ARBA" id="ARBA00022801"/>
    </source>
</evidence>
<evidence type="ECO:0000256" key="5">
    <source>
        <dbReference type="SAM" id="SignalP"/>
    </source>
</evidence>
<proteinExistence type="inferred from homology"/>
<dbReference type="PIRSF" id="PIRSF036666">
    <property type="entry name" value="G6S"/>
    <property type="match status" value="1"/>
</dbReference>
<dbReference type="SUPFAM" id="SSF53649">
    <property type="entry name" value="Alkaline phosphatase-like"/>
    <property type="match status" value="1"/>
</dbReference>
<keyword evidence="4" id="KW-0325">Glycoprotein</keyword>
<evidence type="ECO:0000259" key="6">
    <source>
        <dbReference type="Pfam" id="PF00884"/>
    </source>
</evidence>
<keyword evidence="3" id="KW-0378">Hydrolase</keyword>
<keyword evidence="8" id="KW-1185">Reference proteome</keyword>
<dbReference type="Gene3D" id="3.40.720.10">
    <property type="entry name" value="Alkaline Phosphatase, subunit A"/>
    <property type="match status" value="1"/>
</dbReference>
<dbReference type="PANTHER" id="PTHR43108:SF8">
    <property type="entry name" value="SD21168P"/>
    <property type="match status" value="1"/>
</dbReference>
<comment type="caution">
    <text evidence="7">The sequence shown here is derived from an EMBL/GenBank/DDBJ whole genome shotgun (WGS) entry which is preliminary data.</text>
</comment>
<dbReference type="CDD" id="cd16147">
    <property type="entry name" value="G6S"/>
    <property type="match status" value="1"/>
</dbReference>
<feature type="domain" description="Sulfatase N-terminal" evidence="6">
    <location>
        <begin position="49"/>
        <end position="382"/>
    </location>
</feature>
<reference evidence="8" key="1">
    <citation type="journal article" date="2019" name="Int. J. Syst. Evol. Microbiol.">
        <title>The Global Catalogue of Microorganisms (GCM) 10K type strain sequencing project: providing services to taxonomists for standard genome sequencing and annotation.</title>
        <authorList>
            <consortium name="The Broad Institute Genomics Platform"/>
            <consortium name="The Broad Institute Genome Sequencing Center for Infectious Disease"/>
            <person name="Wu L."/>
            <person name="Ma J."/>
        </authorList>
    </citation>
    <scope>NUCLEOTIDE SEQUENCE [LARGE SCALE GENOMIC DNA]</scope>
    <source>
        <strain evidence="8">JCM 15933</strain>
    </source>
</reference>
<keyword evidence="2 5" id="KW-0732">Signal</keyword>
<dbReference type="InterPro" id="IPR024607">
    <property type="entry name" value="Sulfatase_CS"/>
</dbReference>
<feature type="chain" id="PRO_5046886017" description="Sulfatase N-terminal domain-containing protein" evidence="5">
    <location>
        <begin position="32"/>
        <end position="506"/>
    </location>
</feature>
<dbReference type="InterPro" id="IPR012251">
    <property type="entry name" value="GlcNAc_6-SO4ase"/>
</dbReference>
<dbReference type="Pfam" id="PF00884">
    <property type="entry name" value="Sulfatase"/>
    <property type="match status" value="1"/>
</dbReference>
<sequence length="506" mass="54349">MHDDGVMRFFPRRPRLLIAAAAALLAAAASAAVASAGRTAEAAEAAPPPNIVFVLTDDLAWNLVQFLPQVQRLQRDGVTFTNYTVTDSLCCPSRSSIFTGKFPHDTGVFTNGGADGGFGVFKGRGNEERTYATALRAQGYATAMMGKYLNGYLPADTQGGALPYVPPGWSEWDVAGNGYAEYNYDLNENHAVVHYGSTPADYLTNVLARKGSSFIQRNAAANTPFVLEVSTFAPHAPFTPAPQDLDAFPGLTAPRTPAFDALPAGAPTWLAGQDPLTAAEKTKIDTDFRKRAQSVQAVDRLIAKLRATLEDSGVADNTYFVFSSDNGFHLGEYRLAQGKQTAFDTDVRVPLVIAGPAVPAGSTRTEIVQNIDLAPTFQRLAGGTVASDVNGRSIVPLLQGQPAANWRTASLIEHHGPDAAADDPDAQTARDGRPTTYEALRTASYTYVEYANGEREYYDRLADPYQLNNVAAQLPAARRAALHTALQRLRDCHTHEACWTAGHVTA</sequence>
<dbReference type="RefSeq" id="WP_344506969.1">
    <property type="nucleotide sequence ID" value="NZ_BAAAQD010000016.1"/>
</dbReference>
<evidence type="ECO:0000256" key="1">
    <source>
        <dbReference type="ARBA" id="ARBA00008779"/>
    </source>
</evidence>
<comment type="similarity">
    <text evidence="1">Belongs to the sulfatase family.</text>
</comment>
<protein>
    <recommendedName>
        <fullName evidence="6">Sulfatase N-terminal domain-containing protein</fullName>
    </recommendedName>
</protein>